<dbReference type="OrthoDB" id="4195769at2"/>
<accession>A0A223RVC7</accession>
<evidence type="ECO:0000313" key="1">
    <source>
        <dbReference type="EMBL" id="ASU79836.1"/>
    </source>
</evidence>
<dbReference type="AlphaFoldDB" id="A0A223RVC7"/>
<dbReference type="EMBL" id="CP022752">
    <property type="protein sequence ID" value="ASU79836.1"/>
    <property type="molecule type" value="Genomic_DNA"/>
</dbReference>
<dbReference type="RefSeq" id="WP_084134326.1">
    <property type="nucleotide sequence ID" value="NZ_CP022752.1"/>
</dbReference>
<protein>
    <submittedName>
        <fullName evidence="1">Type I-E CRISPR-associated protein Cse2/CasB</fullName>
    </submittedName>
</protein>
<proteinExistence type="predicted"/>
<dbReference type="KEGG" id="aey:CDG81_17985"/>
<dbReference type="InterPro" id="IPR038287">
    <property type="entry name" value="Cse2_sf"/>
</dbReference>
<dbReference type="Proteomes" id="UP000215043">
    <property type="component" value="Chromosome"/>
</dbReference>
<dbReference type="Gene3D" id="1.10.520.40">
    <property type="entry name" value="CRISPR-associated protein Cse2"/>
    <property type="match status" value="1"/>
</dbReference>
<organism evidence="1 2">
    <name type="scientific">Actinopolyspora erythraea</name>
    <dbReference type="NCBI Taxonomy" id="414996"/>
    <lineage>
        <taxon>Bacteria</taxon>
        <taxon>Bacillati</taxon>
        <taxon>Actinomycetota</taxon>
        <taxon>Actinomycetes</taxon>
        <taxon>Actinopolysporales</taxon>
        <taxon>Actinopolysporaceae</taxon>
        <taxon>Actinopolyspora</taxon>
    </lineage>
</organism>
<dbReference type="NCBIfam" id="TIGR02548">
    <property type="entry name" value="casB_cse2"/>
    <property type="match status" value="1"/>
</dbReference>
<dbReference type="Pfam" id="PF09485">
    <property type="entry name" value="CRISPR_Cse2"/>
    <property type="match status" value="1"/>
</dbReference>
<evidence type="ECO:0000313" key="2">
    <source>
        <dbReference type="Proteomes" id="UP000215043"/>
    </source>
</evidence>
<dbReference type="InterPro" id="IPR013382">
    <property type="entry name" value="CRISPR-assoc_prot_Cse2"/>
</dbReference>
<name>A0A223RVC7_9ACTN</name>
<reference evidence="1 2" key="1">
    <citation type="submission" date="2017-08" db="EMBL/GenBank/DDBJ databases">
        <title>The complete genome sequence of moderately halophilic actinomycete Actinopolyspora erythraea YIM 90600, the producer of novel erythromycin, novel actinopolysporins A-C and tubercidin.</title>
        <authorList>
            <person name="Yin M."/>
            <person name="Tang S."/>
        </authorList>
    </citation>
    <scope>NUCLEOTIDE SEQUENCE [LARGE SCALE GENOMIC DNA]</scope>
    <source>
        <strain evidence="1 2">YIM 90600</strain>
    </source>
</reference>
<sequence length="175" mass="20125">MKLELCQEFVNHTAERITESPGARAALRSGLGRSPEECVRMHRYVASWLDRRNEGESEQPFYMIASLIAHVPQGAVFEDAESSPGNLGVSLASAHQRGELAQHTTEQYLHLMVRQPPEALCRYLVNAVVPLRDARVEVDFARLLADTLAWPWRQREISKRWLQSYYRTDQKKYSK</sequence>
<dbReference type="CDD" id="cd09731">
    <property type="entry name" value="Cse2_I-E"/>
    <property type="match status" value="1"/>
</dbReference>
<gene>
    <name evidence="1" type="primary">casB</name>
    <name evidence="1" type="ORF">CDG81_17985</name>
</gene>